<accession>A0A9E2W6R7</accession>
<dbReference type="SMART" id="SM00636">
    <property type="entry name" value="Glyco_18"/>
    <property type="match status" value="1"/>
</dbReference>
<dbReference type="GO" id="GO:0008843">
    <property type="term" value="F:endochitinase activity"/>
    <property type="evidence" value="ECO:0007669"/>
    <property type="project" value="UniProtKB-EC"/>
</dbReference>
<evidence type="ECO:0000256" key="1">
    <source>
        <dbReference type="ARBA" id="ARBA00000822"/>
    </source>
</evidence>
<evidence type="ECO:0000256" key="3">
    <source>
        <dbReference type="ARBA" id="ARBA00022801"/>
    </source>
</evidence>
<dbReference type="PROSITE" id="PS01095">
    <property type="entry name" value="GH18_1"/>
    <property type="match status" value="1"/>
</dbReference>
<dbReference type="InterPro" id="IPR011583">
    <property type="entry name" value="Chitinase_II/V-like_cat"/>
</dbReference>
<evidence type="ECO:0000256" key="5">
    <source>
        <dbReference type="RuleBase" id="RU000489"/>
    </source>
</evidence>
<dbReference type="Proteomes" id="UP000812270">
    <property type="component" value="Unassembled WGS sequence"/>
</dbReference>
<reference evidence="8" key="1">
    <citation type="submission" date="2021-06" db="EMBL/GenBank/DDBJ databases">
        <authorList>
            <person name="Huq M.A."/>
        </authorList>
    </citation>
    <scope>NUCLEOTIDE SEQUENCE</scope>
    <source>
        <strain evidence="8">MAH-26</strain>
    </source>
</reference>
<organism evidence="8 9">
    <name type="scientific">Pinibacter aurantiacus</name>
    <dbReference type="NCBI Taxonomy" id="2851599"/>
    <lineage>
        <taxon>Bacteria</taxon>
        <taxon>Pseudomonadati</taxon>
        <taxon>Bacteroidota</taxon>
        <taxon>Chitinophagia</taxon>
        <taxon>Chitinophagales</taxon>
        <taxon>Chitinophagaceae</taxon>
        <taxon>Pinibacter</taxon>
    </lineage>
</organism>
<comment type="catalytic activity">
    <reaction evidence="1">
        <text>Random endo-hydrolysis of N-acetyl-beta-D-glucosaminide (1-&gt;4)-beta-linkages in chitin and chitodextrins.</text>
        <dbReference type="EC" id="3.2.1.14"/>
    </reaction>
</comment>
<dbReference type="PANTHER" id="PTHR11177:SF317">
    <property type="entry name" value="CHITINASE 12-RELATED"/>
    <property type="match status" value="1"/>
</dbReference>
<name>A0A9E2W6R7_9BACT</name>
<protein>
    <recommendedName>
        <fullName evidence="2">chitinase</fullName>
        <ecNumber evidence="2">3.2.1.14</ecNumber>
    </recommendedName>
</protein>
<dbReference type="GO" id="GO:0008061">
    <property type="term" value="F:chitin binding"/>
    <property type="evidence" value="ECO:0007669"/>
    <property type="project" value="InterPro"/>
</dbReference>
<evidence type="ECO:0000256" key="4">
    <source>
        <dbReference type="ARBA" id="ARBA00023295"/>
    </source>
</evidence>
<keyword evidence="3 5" id="KW-0378">Hydrolase</keyword>
<evidence type="ECO:0000313" key="9">
    <source>
        <dbReference type="Proteomes" id="UP000812270"/>
    </source>
</evidence>
<keyword evidence="9" id="KW-1185">Reference proteome</keyword>
<dbReference type="PANTHER" id="PTHR11177">
    <property type="entry name" value="CHITINASE"/>
    <property type="match status" value="1"/>
</dbReference>
<dbReference type="EC" id="3.2.1.14" evidence="2"/>
<dbReference type="RefSeq" id="WP_217794642.1">
    <property type="nucleotide sequence ID" value="NZ_JAHSPG010000018.1"/>
</dbReference>
<dbReference type="GO" id="GO:0005975">
    <property type="term" value="P:carbohydrate metabolic process"/>
    <property type="evidence" value="ECO:0007669"/>
    <property type="project" value="InterPro"/>
</dbReference>
<gene>
    <name evidence="8" type="ORF">KTO63_24510</name>
</gene>
<dbReference type="InterPro" id="IPR001223">
    <property type="entry name" value="Glyco_hydro18_cat"/>
</dbReference>
<comment type="caution">
    <text evidence="8">The sequence shown here is derived from an EMBL/GenBank/DDBJ whole genome shotgun (WGS) entry which is preliminary data.</text>
</comment>
<dbReference type="GO" id="GO:0006032">
    <property type="term" value="P:chitin catabolic process"/>
    <property type="evidence" value="ECO:0007669"/>
    <property type="project" value="TreeGrafter"/>
</dbReference>
<dbReference type="InterPro" id="IPR001579">
    <property type="entry name" value="Glyco_hydro_18_chit_AS"/>
</dbReference>
<feature type="domain" description="GH18" evidence="7">
    <location>
        <begin position="37"/>
        <end position="328"/>
    </location>
</feature>
<dbReference type="EMBL" id="JAHSPG010000018">
    <property type="protein sequence ID" value="MBV4360349.1"/>
    <property type="molecule type" value="Genomic_DNA"/>
</dbReference>
<evidence type="ECO:0000256" key="6">
    <source>
        <dbReference type="RuleBase" id="RU004453"/>
    </source>
</evidence>
<comment type="similarity">
    <text evidence="6">Belongs to the glycosyl hydrolase 18 family.</text>
</comment>
<dbReference type="Pfam" id="PF00704">
    <property type="entry name" value="Glyco_hydro_18"/>
    <property type="match status" value="1"/>
</dbReference>
<dbReference type="AlphaFoldDB" id="A0A9E2W6R7"/>
<evidence type="ECO:0000259" key="7">
    <source>
        <dbReference type="PROSITE" id="PS51910"/>
    </source>
</evidence>
<evidence type="ECO:0000313" key="8">
    <source>
        <dbReference type="EMBL" id="MBV4360349.1"/>
    </source>
</evidence>
<keyword evidence="4 5" id="KW-0326">Glycosidase</keyword>
<dbReference type="GO" id="GO:0005576">
    <property type="term" value="C:extracellular region"/>
    <property type="evidence" value="ECO:0007669"/>
    <property type="project" value="TreeGrafter"/>
</dbReference>
<sequence>MPNRFTYLLLLFSLLNISLLPGCRKNDVKAEDMKPAFKTVGYIMIGRPDVVQSAAQIDFSMITHLNLAFVNPDSAGHFADNPVVHQLVKMAHAANVKVLISIGGGSIPAYFVDYLADNKRAAFVQSLVASATNYEVDGIDVDLEGSAINQYYAAFVKALSVEMKQRNKLLTAAVATVYGNAFPDDALQYFDFINIMSYDKTGPWNPSNAGPHSPYDMAVNDLAYWSGRSANKSKLILGVPFYGYGFGANNVTSSLPYSAIISAFAGAENNDQITMNDGEIMYYNGIPTIKNKTALALQKGGGIMIWELLQDAPGQTSLLKNIHDVIKQ</sequence>
<proteinExistence type="inferred from homology"/>
<evidence type="ECO:0000256" key="2">
    <source>
        <dbReference type="ARBA" id="ARBA00012729"/>
    </source>
</evidence>
<dbReference type="InterPro" id="IPR050314">
    <property type="entry name" value="Glycosyl_Hydrlase_18"/>
</dbReference>
<dbReference type="PROSITE" id="PS51910">
    <property type="entry name" value="GH18_2"/>
    <property type="match status" value="1"/>
</dbReference>